<evidence type="ECO:0000313" key="2">
    <source>
        <dbReference type="Proteomes" id="UP000053989"/>
    </source>
</evidence>
<dbReference type="Proteomes" id="UP000053989">
    <property type="component" value="Unassembled WGS sequence"/>
</dbReference>
<dbReference type="AlphaFoldDB" id="A0A0C3EI84"/>
<dbReference type="InParanoid" id="A0A0C3EI84"/>
<name>A0A0C3EI84_9AGAM</name>
<gene>
    <name evidence="1" type="ORF">SCLCIDRAFT_1210261</name>
</gene>
<organism evidence="1 2">
    <name type="scientific">Scleroderma citrinum Foug A</name>
    <dbReference type="NCBI Taxonomy" id="1036808"/>
    <lineage>
        <taxon>Eukaryota</taxon>
        <taxon>Fungi</taxon>
        <taxon>Dikarya</taxon>
        <taxon>Basidiomycota</taxon>
        <taxon>Agaricomycotina</taxon>
        <taxon>Agaricomycetes</taxon>
        <taxon>Agaricomycetidae</taxon>
        <taxon>Boletales</taxon>
        <taxon>Sclerodermatineae</taxon>
        <taxon>Sclerodermataceae</taxon>
        <taxon>Scleroderma</taxon>
    </lineage>
</organism>
<dbReference type="HOGENOM" id="CLU_2777434_0_0_1"/>
<accession>A0A0C3EI84</accession>
<protein>
    <submittedName>
        <fullName evidence="1">Uncharacterized protein</fullName>
    </submittedName>
</protein>
<evidence type="ECO:0000313" key="1">
    <source>
        <dbReference type="EMBL" id="KIM67611.1"/>
    </source>
</evidence>
<dbReference type="EMBL" id="KN822012">
    <property type="protein sequence ID" value="KIM67611.1"/>
    <property type="molecule type" value="Genomic_DNA"/>
</dbReference>
<proteinExistence type="predicted"/>
<keyword evidence="2" id="KW-1185">Reference proteome</keyword>
<reference evidence="2" key="2">
    <citation type="submission" date="2015-01" db="EMBL/GenBank/DDBJ databases">
        <title>Evolutionary Origins and Diversification of the Mycorrhizal Mutualists.</title>
        <authorList>
            <consortium name="DOE Joint Genome Institute"/>
            <consortium name="Mycorrhizal Genomics Consortium"/>
            <person name="Kohler A."/>
            <person name="Kuo A."/>
            <person name="Nagy L.G."/>
            <person name="Floudas D."/>
            <person name="Copeland A."/>
            <person name="Barry K.W."/>
            <person name="Cichocki N."/>
            <person name="Veneault-Fourrey C."/>
            <person name="LaButti K."/>
            <person name="Lindquist E.A."/>
            <person name="Lipzen A."/>
            <person name="Lundell T."/>
            <person name="Morin E."/>
            <person name="Murat C."/>
            <person name="Riley R."/>
            <person name="Ohm R."/>
            <person name="Sun H."/>
            <person name="Tunlid A."/>
            <person name="Henrissat B."/>
            <person name="Grigoriev I.V."/>
            <person name="Hibbett D.S."/>
            <person name="Martin F."/>
        </authorList>
    </citation>
    <scope>NUCLEOTIDE SEQUENCE [LARGE SCALE GENOMIC DNA]</scope>
    <source>
        <strain evidence="2">Foug A</strain>
    </source>
</reference>
<reference evidence="1 2" key="1">
    <citation type="submission" date="2014-04" db="EMBL/GenBank/DDBJ databases">
        <authorList>
            <consortium name="DOE Joint Genome Institute"/>
            <person name="Kuo A."/>
            <person name="Kohler A."/>
            <person name="Nagy L.G."/>
            <person name="Floudas D."/>
            <person name="Copeland A."/>
            <person name="Barry K.W."/>
            <person name="Cichocki N."/>
            <person name="Veneault-Fourrey C."/>
            <person name="LaButti K."/>
            <person name="Lindquist E.A."/>
            <person name="Lipzen A."/>
            <person name="Lundell T."/>
            <person name="Morin E."/>
            <person name="Murat C."/>
            <person name="Sun H."/>
            <person name="Tunlid A."/>
            <person name="Henrissat B."/>
            <person name="Grigoriev I.V."/>
            <person name="Hibbett D.S."/>
            <person name="Martin F."/>
            <person name="Nordberg H.P."/>
            <person name="Cantor M.N."/>
            <person name="Hua S.X."/>
        </authorList>
    </citation>
    <scope>NUCLEOTIDE SEQUENCE [LARGE SCALE GENOMIC DNA]</scope>
    <source>
        <strain evidence="1 2">Foug A</strain>
    </source>
</reference>
<sequence length="69" mass="7388">MPLPGLNAAVNWVSGWSIRISSSEEQAPGRNRIPKGHPPLIKGSLGAQTPWRFLELSGHPFPVVGVTSC</sequence>